<dbReference type="EMBL" id="RCNT01000007">
    <property type="protein sequence ID" value="RMA41464.1"/>
    <property type="molecule type" value="Genomic_DNA"/>
</dbReference>
<proteinExistence type="predicted"/>
<dbReference type="Gene3D" id="3.30.450.150">
    <property type="entry name" value="Haem-degrading domain"/>
    <property type="match status" value="1"/>
</dbReference>
<dbReference type="InterPro" id="IPR038084">
    <property type="entry name" value="PduO/GlcC-like_sf"/>
</dbReference>
<dbReference type="AlphaFoldDB" id="A0A3L9XY77"/>
<sequence>MTDITSEEIMAMLAAGLTKAAELEEPSCVSIVDQGGNIAGFARSDEAMFGTAEIAVTKAYTAAAFKMPNGDLSADVQPGGEIFNLETAGRGRSFTAIAGGLPVERAGKCIGAVGVSGGPVEHDVLIAQAMLAAFPG</sequence>
<comment type="caution">
    <text evidence="1">The sequence shown here is derived from an EMBL/GenBank/DDBJ whole genome shotgun (WGS) entry which is preliminary data.</text>
</comment>
<dbReference type="OrthoDB" id="9815788at2"/>
<evidence type="ECO:0000313" key="2">
    <source>
        <dbReference type="Proteomes" id="UP000281343"/>
    </source>
</evidence>
<dbReference type="Pfam" id="PF03928">
    <property type="entry name" value="HbpS-like"/>
    <property type="match status" value="1"/>
</dbReference>
<name>A0A3L9XY77_9RHOB</name>
<dbReference type="InterPro" id="IPR005624">
    <property type="entry name" value="PduO/GlcC-like"/>
</dbReference>
<dbReference type="Proteomes" id="UP000281343">
    <property type="component" value="Unassembled WGS sequence"/>
</dbReference>
<dbReference type="SUPFAM" id="SSF143744">
    <property type="entry name" value="GlcG-like"/>
    <property type="match status" value="1"/>
</dbReference>
<evidence type="ECO:0000313" key="1">
    <source>
        <dbReference type="EMBL" id="RMA41464.1"/>
    </source>
</evidence>
<accession>A0A3L9XY77</accession>
<protein>
    <submittedName>
        <fullName evidence="1">Heme-binding protein</fullName>
    </submittedName>
</protein>
<dbReference type="InterPro" id="IPR052517">
    <property type="entry name" value="GlcG_carb_metab_protein"/>
</dbReference>
<dbReference type="RefSeq" id="WP_121898723.1">
    <property type="nucleotide sequence ID" value="NZ_RCNT01000007.1"/>
</dbReference>
<gene>
    <name evidence="1" type="ORF">D9R08_14200</name>
</gene>
<keyword evidence="2" id="KW-1185">Reference proteome</keyword>
<reference evidence="1 2" key="1">
    <citation type="submission" date="2018-10" db="EMBL/GenBank/DDBJ databases">
        <authorList>
            <person name="Jung H.S."/>
            <person name="Jeon C.O."/>
        </authorList>
    </citation>
    <scope>NUCLEOTIDE SEQUENCE [LARGE SCALE GENOMIC DNA]</scope>
    <source>
        <strain evidence="1 2">MA-7-27</strain>
    </source>
</reference>
<dbReference type="PANTHER" id="PTHR34309">
    <property type="entry name" value="SLR1406 PROTEIN"/>
    <property type="match status" value="1"/>
</dbReference>
<organism evidence="1 2">
    <name type="scientific">Rhodophyticola porphyridii</name>
    <dbReference type="NCBI Taxonomy" id="1852017"/>
    <lineage>
        <taxon>Bacteria</taxon>
        <taxon>Pseudomonadati</taxon>
        <taxon>Pseudomonadota</taxon>
        <taxon>Alphaproteobacteria</taxon>
        <taxon>Rhodobacterales</taxon>
        <taxon>Roseobacteraceae</taxon>
        <taxon>Rhodophyticola</taxon>
    </lineage>
</organism>
<dbReference type="PANTHER" id="PTHR34309:SF1">
    <property type="entry name" value="PROTEIN GLCG"/>
    <property type="match status" value="1"/>
</dbReference>